<feature type="compositionally biased region" description="Polar residues" evidence="2">
    <location>
        <begin position="31"/>
        <end position="46"/>
    </location>
</feature>
<name>A0AAD5W0S6_9AGAR</name>
<evidence type="ECO:0000313" key="5">
    <source>
        <dbReference type="Proteomes" id="UP001213000"/>
    </source>
</evidence>
<dbReference type="SUPFAM" id="SSF57667">
    <property type="entry name" value="beta-beta-alpha zinc fingers"/>
    <property type="match status" value="1"/>
</dbReference>
<feature type="compositionally biased region" description="Low complexity" evidence="2">
    <location>
        <begin position="122"/>
        <end position="152"/>
    </location>
</feature>
<reference evidence="4" key="1">
    <citation type="submission" date="2022-07" db="EMBL/GenBank/DDBJ databases">
        <title>Genome Sequence of Leucocoprinus birnbaumii.</title>
        <authorList>
            <person name="Buettner E."/>
        </authorList>
    </citation>
    <scope>NUCLEOTIDE SEQUENCE</scope>
    <source>
        <strain evidence="4">VT141</strain>
    </source>
</reference>
<feature type="compositionally biased region" description="Basic and acidic residues" evidence="2">
    <location>
        <begin position="1"/>
        <end position="10"/>
    </location>
</feature>
<organism evidence="4 5">
    <name type="scientific">Leucocoprinus birnbaumii</name>
    <dbReference type="NCBI Taxonomy" id="56174"/>
    <lineage>
        <taxon>Eukaryota</taxon>
        <taxon>Fungi</taxon>
        <taxon>Dikarya</taxon>
        <taxon>Basidiomycota</taxon>
        <taxon>Agaricomycotina</taxon>
        <taxon>Agaricomycetes</taxon>
        <taxon>Agaricomycetidae</taxon>
        <taxon>Agaricales</taxon>
        <taxon>Agaricineae</taxon>
        <taxon>Agaricaceae</taxon>
        <taxon>Leucocoprinus</taxon>
    </lineage>
</organism>
<sequence>MWRVVRDSVSHSRHQLLNVSQTYSPAPESGIRSTLQPNSPIYQTATESEEELEEDESSAPNSPPHSSETASPVEDFYDHHFEDDDESDSATPTPEPISPPPQPSAGPSRIYLRVPPLDPSKKSLLGKASKSSPSNSRRRASTSTSPSAMSSRQNSQNLDSDIHTPLLQTYVVDEQGHKRYPCLRCDKQFGRSHDRKRHMEESTSCRGGLGSTTETEPQPMWVCERCGDSFSRRDSMNRHMKNPDACKAYKRLLR</sequence>
<keyword evidence="5" id="KW-1185">Reference proteome</keyword>
<accession>A0AAD5W0S6</accession>
<dbReference type="InterPro" id="IPR013087">
    <property type="entry name" value="Znf_C2H2_type"/>
</dbReference>
<dbReference type="EMBL" id="JANIEX010000149">
    <property type="protein sequence ID" value="KAJ3572269.1"/>
    <property type="molecule type" value="Genomic_DNA"/>
</dbReference>
<feature type="compositionally biased region" description="Acidic residues" evidence="2">
    <location>
        <begin position="47"/>
        <end position="57"/>
    </location>
</feature>
<evidence type="ECO:0000256" key="1">
    <source>
        <dbReference type="PROSITE-ProRule" id="PRU00042"/>
    </source>
</evidence>
<proteinExistence type="predicted"/>
<dbReference type="InterPro" id="IPR036236">
    <property type="entry name" value="Znf_C2H2_sf"/>
</dbReference>
<dbReference type="Gene3D" id="3.30.160.60">
    <property type="entry name" value="Classic Zinc Finger"/>
    <property type="match status" value="1"/>
</dbReference>
<dbReference type="Proteomes" id="UP001213000">
    <property type="component" value="Unassembled WGS sequence"/>
</dbReference>
<comment type="caution">
    <text evidence="4">The sequence shown here is derived from an EMBL/GenBank/DDBJ whole genome shotgun (WGS) entry which is preliminary data.</text>
</comment>
<feature type="region of interest" description="Disordered" evidence="2">
    <location>
        <begin position="1"/>
        <end position="162"/>
    </location>
</feature>
<protein>
    <recommendedName>
        <fullName evidence="3">C2H2-type domain-containing protein</fullName>
    </recommendedName>
</protein>
<evidence type="ECO:0000259" key="3">
    <source>
        <dbReference type="PROSITE" id="PS50157"/>
    </source>
</evidence>
<keyword evidence="1" id="KW-0479">Metal-binding</keyword>
<dbReference type="GO" id="GO:0008270">
    <property type="term" value="F:zinc ion binding"/>
    <property type="evidence" value="ECO:0007669"/>
    <property type="project" value="UniProtKB-KW"/>
</dbReference>
<keyword evidence="1" id="KW-0863">Zinc-finger</keyword>
<keyword evidence="1" id="KW-0862">Zinc</keyword>
<evidence type="ECO:0000256" key="2">
    <source>
        <dbReference type="SAM" id="MobiDB-lite"/>
    </source>
</evidence>
<gene>
    <name evidence="4" type="ORF">NP233_g3191</name>
</gene>
<feature type="compositionally biased region" description="Polar residues" evidence="2">
    <location>
        <begin position="15"/>
        <end position="24"/>
    </location>
</feature>
<feature type="compositionally biased region" description="Pro residues" evidence="2">
    <location>
        <begin position="93"/>
        <end position="104"/>
    </location>
</feature>
<dbReference type="PROSITE" id="PS50157">
    <property type="entry name" value="ZINC_FINGER_C2H2_2"/>
    <property type="match status" value="1"/>
</dbReference>
<dbReference type="AlphaFoldDB" id="A0AAD5W0S6"/>
<dbReference type="Pfam" id="PF13894">
    <property type="entry name" value="zf-C2H2_4"/>
    <property type="match status" value="1"/>
</dbReference>
<feature type="domain" description="C2H2-type" evidence="3">
    <location>
        <begin position="221"/>
        <end position="248"/>
    </location>
</feature>
<evidence type="ECO:0000313" key="4">
    <source>
        <dbReference type="EMBL" id="KAJ3572269.1"/>
    </source>
</evidence>